<protein>
    <submittedName>
        <fullName evidence="1">Uncharacterized protein</fullName>
    </submittedName>
</protein>
<dbReference type="AlphaFoldDB" id="A0A919BV76"/>
<proteinExistence type="predicted"/>
<name>A0A919BV76_STRFL</name>
<reference evidence="1" key="2">
    <citation type="submission" date="2020-09" db="EMBL/GenBank/DDBJ databases">
        <authorList>
            <person name="Sun Q."/>
            <person name="Ohkuma M."/>
        </authorList>
    </citation>
    <scope>NUCLEOTIDE SEQUENCE</scope>
    <source>
        <strain evidence="1">JCM 4122</strain>
    </source>
</reference>
<evidence type="ECO:0000313" key="1">
    <source>
        <dbReference type="EMBL" id="GHG13659.1"/>
    </source>
</evidence>
<gene>
    <name evidence="1" type="ORF">GCM10017667_54540</name>
</gene>
<reference evidence="1" key="1">
    <citation type="journal article" date="2014" name="Int. J. Syst. Evol. Microbiol.">
        <title>Complete genome sequence of Corynebacterium casei LMG S-19264T (=DSM 44701T), isolated from a smear-ripened cheese.</title>
        <authorList>
            <consortium name="US DOE Joint Genome Institute (JGI-PGF)"/>
            <person name="Walter F."/>
            <person name="Albersmeier A."/>
            <person name="Kalinowski J."/>
            <person name="Ruckert C."/>
        </authorList>
    </citation>
    <scope>NUCLEOTIDE SEQUENCE</scope>
    <source>
        <strain evidence="1">JCM 4122</strain>
    </source>
</reference>
<organism evidence="1 2">
    <name type="scientific">Streptomyces filamentosus</name>
    <name type="common">Streptomyces roseosporus</name>
    <dbReference type="NCBI Taxonomy" id="67294"/>
    <lineage>
        <taxon>Bacteria</taxon>
        <taxon>Bacillati</taxon>
        <taxon>Actinomycetota</taxon>
        <taxon>Actinomycetes</taxon>
        <taxon>Kitasatosporales</taxon>
        <taxon>Streptomycetaceae</taxon>
        <taxon>Streptomyces</taxon>
    </lineage>
</organism>
<keyword evidence="2" id="KW-1185">Reference proteome</keyword>
<sequence length="450" mass="50084">MKSPAHPVAAPASSQECDWAPLLTAALGRSCSSCRPRDRQRGPSARRWLEATAAPDTRRLALACTLVGYEEHTATVELAAALVRRARLRAQQLFPYGIGPVLGDLTLPADGGGDMLRALTDVIESIFTRRRPPRTYPLCPRGSTDGTGCGRDPFGRRLHDHCRTPTGPVPAWRAKSWAAWSWRTARAVDHLPDHLLQHRRPQPVDVRSLGRIEAGMIGPIILVIGRDGPAQRARASSSALTTLVLELKPADMDGRAALFRLHDHLKMPPRGPHVWGWRGYAPRSLFAAALQARHASLHHGPDDVLVENLTRYLDLDRPRRRVAQGLLEEGWDEQVRTNEELETRLRAAVHSATTADTELWERTVRRRRVVRLDDADLIAGAADTDPGLKEEVDTVLAKLTPDELAVARCYAQTGLTWKQAALKTGQEEAMGETVRRKLKRQGKEYLRRRQ</sequence>
<accession>A0A919BV76</accession>
<dbReference type="Proteomes" id="UP000632849">
    <property type="component" value="Unassembled WGS sequence"/>
</dbReference>
<evidence type="ECO:0000313" key="2">
    <source>
        <dbReference type="Proteomes" id="UP000632849"/>
    </source>
</evidence>
<dbReference type="RefSeq" id="WP_190043332.1">
    <property type="nucleotide sequence ID" value="NZ_BNBE01000002.1"/>
</dbReference>
<dbReference type="EMBL" id="BNBE01000002">
    <property type="protein sequence ID" value="GHG13659.1"/>
    <property type="molecule type" value="Genomic_DNA"/>
</dbReference>
<comment type="caution">
    <text evidence="1">The sequence shown here is derived from an EMBL/GenBank/DDBJ whole genome shotgun (WGS) entry which is preliminary data.</text>
</comment>